<dbReference type="GO" id="GO:0102334">
    <property type="term" value="F:N,N'-diacetylbacilliosaminyl-1-phosphate transferase activity"/>
    <property type="evidence" value="ECO:0007669"/>
    <property type="project" value="UniProtKB-EC"/>
</dbReference>
<comment type="similarity">
    <text evidence="2">Belongs to the bacterial sugar transferase family.</text>
</comment>
<dbReference type="Pfam" id="PF02397">
    <property type="entry name" value="Bac_transf"/>
    <property type="match status" value="1"/>
</dbReference>
<keyword evidence="3" id="KW-1003">Cell membrane</keyword>
<dbReference type="EC" id="2.7.8.36" evidence="11"/>
<comment type="subcellular location">
    <subcellularLocation>
        <location evidence="1">Cell membrane</location>
    </subcellularLocation>
</comment>
<evidence type="ECO:0000256" key="4">
    <source>
        <dbReference type="ARBA" id="ARBA00022679"/>
    </source>
</evidence>
<dbReference type="EMBL" id="FWFZ01000017">
    <property type="protein sequence ID" value="SLN64356.1"/>
    <property type="molecule type" value="Genomic_DNA"/>
</dbReference>
<evidence type="ECO:0000313" key="11">
    <source>
        <dbReference type="EMBL" id="SLN64356.1"/>
    </source>
</evidence>
<evidence type="ECO:0000259" key="10">
    <source>
        <dbReference type="Pfam" id="PF02397"/>
    </source>
</evidence>
<evidence type="ECO:0000256" key="9">
    <source>
        <dbReference type="SAM" id="Phobius"/>
    </source>
</evidence>
<name>A0A1Y5TKR5_9RHOB</name>
<reference evidence="11 12" key="1">
    <citation type="submission" date="2017-03" db="EMBL/GenBank/DDBJ databases">
        <authorList>
            <person name="Afonso C.L."/>
            <person name="Miller P.J."/>
            <person name="Scott M.A."/>
            <person name="Spackman E."/>
            <person name="Goraichik I."/>
            <person name="Dimitrov K.M."/>
            <person name="Suarez D.L."/>
            <person name="Swayne D.E."/>
        </authorList>
    </citation>
    <scope>NUCLEOTIDE SEQUENCE [LARGE SCALE GENOMIC DNA]</scope>
    <source>
        <strain evidence="11 12">CECT 7023</strain>
    </source>
</reference>
<organism evidence="11 12">
    <name type="scientific">Roseisalinus antarcticus</name>
    <dbReference type="NCBI Taxonomy" id="254357"/>
    <lineage>
        <taxon>Bacteria</taxon>
        <taxon>Pseudomonadati</taxon>
        <taxon>Pseudomonadota</taxon>
        <taxon>Alphaproteobacteria</taxon>
        <taxon>Rhodobacterales</taxon>
        <taxon>Roseobacteraceae</taxon>
        <taxon>Roseisalinus</taxon>
    </lineage>
</organism>
<keyword evidence="7 9" id="KW-0472">Membrane</keyword>
<keyword evidence="5 9" id="KW-0812">Transmembrane</keyword>
<evidence type="ECO:0000256" key="5">
    <source>
        <dbReference type="ARBA" id="ARBA00022692"/>
    </source>
</evidence>
<dbReference type="PANTHER" id="PTHR30576">
    <property type="entry name" value="COLANIC BIOSYNTHESIS UDP-GLUCOSE LIPID CARRIER TRANSFERASE"/>
    <property type="match status" value="1"/>
</dbReference>
<evidence type="ECO:0000256" key="7">
    <source>
        <dbReference type="ARBA" id="ARBA00023136"/>
    </source>
</evidence>
<dbReference type="GO" id="GO:0000271">
    <property type="term" value="P:polysaccharide biosynthetic process"/>
    <property type="evidence" value="ECO:0007669"/>
    <property type="project" value="UniProtKB-KW"/>
</dbReference>
<feature type="domain" description="Bacterial sugar transferase" evidence="10">
    <location>
        <begin position="28"/>
        <end position="220"/>
    </location>
</feature>
<evidence type="ECO:0000256" key="2">
    <source>
        <dbReference type="ARBA" id="ARBA00006464"/>
    </source>
</evidence>
<dbReference type="PANTHER" id="PTHR30576:SF4">
    <property type="entry name" value="UNDECAPRENYL-PHOSPHATE GALACTOSE PHOSPHOTRANSFERASE"/>
    <property type="match status" value="1"/>
</dbReference>
<keyword evidence="4 11" id="KW-0808">Transferase</keyword>
<keyword evidence="6 9" id="KW-1133">Transmembrane helix</keyword>
<sequence length="225" mass="25470">MSIAEEGGRGFRSRPTARHRFDYQKLFKRVLDLALVILIFPVAFPVMLVLMVLVASDGSSPFYAQTRVGRHGRMFYCYKFRSMVPDAPERLAAVLAADPAAAAEWAFNRKLTNDPRITRFGRFIRATSLDELPQLWNVLRGDMSIVGPRPVTEEEIELHYGRAARRLLSVRPGVTGLWQVSGRSDAVPYDERVRMDMAYVQSITLLRDASIVLRTLLVMVKRAGN</sequence>
<protein>
    <submittedName>
        <fullName evidence="11">Undecaprenyl phosphate N,N'-diacetylbacillosamine 1-phosphate transferase</fullName>
        <ecNumber evidence="11">2.7.8.36</ecNumber>
    </submittedName>
</protein>
<keyword evidence="8" id="KW-0270">Exopolysaccharide synthesis</keyword>
<evidence type="ECO:0000256" key="6">
    <source>
        <dbReference type="ARBA" id="ARBA00022989"/>
    </source>
</evidence>
<feature type="transmembrane region" description="Helical" evidence="9">
    <location>
        <begin position="30"/>
        <end position="55"/>
    </location>
</feature>
<keyword evidence="12" id="KW-1185">Reference proteome</keyword>
<accession>A0A1Y5TKR5</accession>
<evidence type="ECO:0000256" key="1">
    <source>
        <dbReference type="ARBA" id="ARBA00004236"/>
    </source>
</evidence>
<evidence type="ECO:0000256" key="3">
    <source>
        <dbReference type="ARBA" id="ARBA00022475"/>
    </source>
</evidence>
<dbReference type="AlphaFoldDB" id="A0A1Y5TKR5"/>
<proteinExistence type="inferred from homology"/>
<dbReference type="InterPro" id="IPR003362">
    <property type="entry name" value="Bact_transf"/>
</dbReference>
<dbReference type="Proteomes" id="UP000193900">
    <property type="component" value="Unassembled WGS sequence"/>
</dbReference>
<evidence type="ECO:0000256" key="8">
    <source>
        <dbReference type="ARBA" id="ARBA00023169"/>
    </source>
</evidence>
<gene>
    <name evidence="11" type="primary">pglC</name>
    <name evidence="11" type="ORF">ROA7023_03009</name>
</gene>
<evidence type="ECO:0000313" key="12">
    <source>
        <dbReference type="Proteomes" id="UP000193900"/>
    </source>
</evidence>
<dbReference type="GO" id="GO:0005886">
    <property type="term" value="C:plasma membrane"/>
    <property type="evidence" value="ECO:0007669"/>
    <property type="project" value="UniProtKB-SubCell"/>
</dbReference>